<evidence type="ECO:0000256" key="1">
    <source>
        <dbReference type="ARBA" id="ARBA00022723"/>
    </source>
</evidence>
<dbReference type="SMART" id="SM00355">
    <property type="entry name" value="ZnF_C2H2"/>
    <property type="match status" value="2"/>
</dbReference>
<dbReference type="InterPro" id="IPR050329">
    <property type="entry name" value="GLI_C2H2-zinc-finger"/>
</dbReference>
<dbReference type="PROSITE" id="PS50157">
    <property type="entry name" value="ZINC_FINGER_C2H2_2"/>
    <property type="match status" value="2"/>
</dbReference>
<dbReference type="Pfam" id="PF00096">
    <property type="entry name" value="zf-C2H2"/>
    <property type="match status" value="2"/>
</dbReference>
<dbReference type="GO" id="GO:0045944">
    <property type="term" value="P:positive regulation of transcription by RNA polymerase II"/>
    <property type="evidence" value="ECO:0007669"/>
    <property type="project" value="UniProtKB-ARBA"/>
</dbReference>
<organism evidence="7">
    <name type="scientific">Compsopogon caeruleus</name>
    <dbReference type="NCBI Taxonomy" id="31354"/>
    <lineage>
        <taxon>Eukaryota</taxon>
        <taxon>Rhodophyta</taxon>
        <taxon>Compsopogonophyceae</taxon>
        <taxon>Compsopogonales</taxon>
        <taxon>Compsopogonaceae</taxon>
        <taxon>Compsopogon</taxon>
    </lineage>
</organism>
<evidence type="ECO:0000256" key="4">
    <source>
        <dbReference type="ARBA" id="ARBA00022833"/>
    </source>
</evidence>
<dbReference type="Gene3D" id="3.30.160.60">
    <property type="entry name" value="Classic Zinc Finger"/>
    <property type="match status" value="2"/>
</dbReference>
<dbReference type="InterPro" id="IPR013087">
    <property type="entry name" value="Znf_C2H2_type"/>
</dbReference>
<protein>
    <recommendedName>
        <fullName evidence="6">C2H2-type domain-containing protein</fullName>
    </recommendedName>
</protein>
<evidence type="ECO:0000256" key="2">
    <source>
        <dbReference type="ARBA" id="ARBA00022737"/>
    </source>
</evidence>
<gene>
    <name evidence="7" type="ORF">CCAE0312_LOCUS7502</name>
</gene>
<dbReference type="AlphaFoldDB" id="A0A7S1XF36"/>
<dbReference type="SUPFAM" id="SSF57667">
    <property type="entry name" value="beta-beta-alpha zinc fingers"/>
    <property type="match status" value="1"/>
</dbReference>
<evidence type="ECO:0000256" key="5">
    <source>
        <dbReference type="PROSITE-ProRule" id="PRU00042"/>
    </source>
</evidence>
<proteinExistence type="predicted"/>
<keyword evidence="4" id="KW-0862">Zinc</keyword>
<reference evidence="7" key="1">
    <citation type="submission" date="2021-01" db="EMBL/GenBank/DDBJ databases">
        <authorList>
            <person name="Corre E."/>
            <person name="Pelletier E."/>
            <person name="Niang G."/>
            <person name="Scheremetjew M."/>
            <person name="Finn R."/>
            <person name="Kale V."/>
            <person name="Holt S."/>
            <person name="Cochrane G."/>
            <person name="Meng A."/>
            <person name="Brown T."/>
            <person name="Cohen L."/>
        </authorList>
    </citation>
    <scope>NUCLEOTIDE SEQUENCE</scope>
    <source>
        <strain evidence="7">SAG 36.94</strain>
    </source>
</reference>
<dbReference type="PANTHER" id="PTHR19818">
    <property type="entry name" value="ZINC FINGER PROTEIN ZIC AND GLI"/>
    <property type="match status" value="1"/>
</dbReference>
<dbReference type="InterPro" id="IPR036236">
    <property type="entry name" value="Znf_C2H2_sf"/>
</dbReference>
<keyword evidence="1" id="KW-0479">Metal-binding</keyword>
<evidence type="ECO:0000256" key="3">
    <source>
        <dbReference type="ARBA" id="ARBA00022771"/>
    </source>
</evidence>
<dbReference type="PROSITE" id="PS00028">
    <property type="entry name" value="ZINC_FINGER_C2H2_1"/>
    <property type="match status" value="2"/>
</dbReference>
<sequence length="216" mass="24467">MAEQIRRGPEIQCPVQGCGRIFSTRYNLRVHQRVHSGVKPFSCHICNKRFRWKSSVKGHMRSQHFIECDILGKEETAEVQKFEVSEKSFVATSGEGLSSSLRQRKPQVLSNLNASEGESCCTSEAEKLDTERGLKKRPLRNEDAMVMPSISKTPRHAMDTASGICSDPIDVIITLLDTERDMEEAGAQWTREMSCWLLDEPQSTVPSPHLERLCQF</sequence>
<dbReference type="GO" id="GO:0005634">
    <property type="term" value="C:nucleus"/>
    <property type="evidence" value="ECO:0007669"/>
    <property type="project" value="UniProtKB-ARBA"/>
</dbReference>
<feature type="domain" description="C2H2-type" evidence="6">
    <location>
        <begin position="41"/>
        <end position="64"/>
    </location>
</feature>
<dbReference type="PANTHER" id="PTHR19818:SF139">
    <property type="entry name" value="PAIR-RULE PROTEIN ODD-PAIRED"/>
    <property type="match status" value="1"/>
</dbReference>
<evidence type="ECO:0000259" key="6">
    <source>
        <dbReference type="PROSITE" id="PS50157"/>
    </source>
</evidence>
<evidence type="ECO:0000313" key="7">
    <source>
        <dbReference type="EMBL" id="CAD9235411.1"/>
    </source>
</evidence>
<accession>A0A7S1XF36</accession>
<dbReference type="FunFam" id="3.30.160.60:FF:000624">
    <property type="entry name" value="zinc finger protein 697"/>
    <property type="match status" value="1"/>
</dbReference>
<dbReference type="GO" id="GO:0000978">
    <property type="term" value="F:RNA polymerase II cis-regulatory region sequence-specific DNA binding"/>
    <property type="evidence" value="ECO:0007669"/>
    <property type="project" value="TreeGrafter"/>
</dbReference>
<feature type="domain" description="C2H2-type" evidence="6">
    <location>
        <begin position="11"/>
        <end position="40"/>
    </location>
</feature>
<keyword evidence="2" id="KW-0677">Repeat</keyword>
<dbReference type="GO" id="GO:0008270">
    <property type="term" value="F:zinc ion binding"/>
    <property type="evidence" value="ECO:0007669"/>
    <property type="project" value="UniProtKB-KW"/>
</dbReference>
<dbReference type="GO" id="GO:0000981">
    <property type="term" value="F:DNA-binding transcription factor activity, RNA polymerase II-specific"/>
    <property type="evidence" value="ECO:0007669"/>
    <property type="project" value="TreeGrafter"/>
</dbReference>
<name>A0A7S1XF36_9RHOD</name>
<keyword evidence="3 5" id="KW-0863">Zinc-finger</keyword>
<dbReference type="EMBL" id="HBGH01013358">
    <property type="protein sequence ID" value="CAD9235411.1"/>
    <property type="molecule type" value="Transcribed_RNA"/>
</dbReference>